<reference evidence="2" key="2">
    <citation type="submission" date="2015-01" db="EMBL/GenBank/DDBJ databases">
        <title>Evolutionary Origins and Diversification of the Mycorrhizal Mutualists.</title>
        <authorList>
            <consortium name="DOE Joint Genome Institute"/>
            <consortium name="Mycorrhizal Genomics Consortium"/>
            <person name="Kohler A."/>
            <person name="Kuo A."/>
            <person name="Nagy L.G."/>
            <person name="Floudas D."/>
            <person name="Copeland A."/>
            <person name="Barry K.W."/>
            <person name="Cichocki N."/>
            <person name="Veneault-Fourrey C."/>
            <person name="LaButti K."/>
            <person name="Lindquist E.A."/>
            <person name="Lipzen A."/>
            <person name="Lundell T."/>
            <person name="Morin E."/>
            <person name="Murat C."/>
            <person name="Riley R."/>
            <person name="Ohm R."/>
            <person name="Sun H."/>
            <person name="Tunlid A."/>
            <person name="Henrissat B."/>
            <person name="Grigoriev I.V."/>
            <person name="Hibbett D.S."/>
            <person name="Martin F."/>
        </authorList>
    </citation>
    <scope>NUCLEOTIDE SEQUENCE [LARGE SCALE GENOMIC DNA]</scope>
    <source>
        <strain evidence="2">Marx 270</strain>
    </source>
</reference>
<evidence type="ECO:0000313" key="2">
    <source>
        <dbReference type="Proteomes" id="UP000054217"/>
    </source>
</evidence>
<proteinExistence type="predicted"/>
<gene>
    <name evidence="1" type="ORF">M404DRAFT_1009453</name>
</gene>
<name>A0A0C3J4I9_PISTI</name>
<protein>
    <submittedName>
        <fullName evidence="1">Uncharacterized protein</fullName>
    </submittedName>
</protein>
<evidence type="ECO:0000313" key="1">
    <source>
        <dbReference type="EMBL" id="KIN92631.1"/>
    </source>
</evidence>
<accession>A0A0C3J4I9</accession>
<reference evidence="1 2" key="1">
    <citation type="submission" date="2014-04" db="EMBL/GenBank/DDBJ databases">
        <authorList>
            <consortium name="DOE Joint Genome Institute"/>
            <person name="Kuo A."/>
            <person name="Kohler A."/>
            <person name="Costa M.D."/>
            <person name="Nagy L.G."/>
            <person name="Floudas D."/>
            <person name="Copeland A."/>
            <person name="Barry K.W."/>
            <person name="Cichocki N."/>
            <person name="Veneault-Fourrey C."/>
            <person name="LaButti K."/>
            <person name="Lindquist E.A."/>
            <person name="Lipzen A."/>
            <person name="Lundell T."/>
            <person name="Morin E."/>
            <person name="Murat C."/>
            <person name="Sun H."/>
            <person name="Tunlid A."/>
            <person name="Henrissat B."/>
            <person name="Grigoriev I.V."/>
            <person name="Hibbett D.S."/>
            <person name="Martin F."/>
            <person name="Nordberg H.P."/>
            <person name="Cantor M.N."/>
            <person name="Hua S.X."/>
        </authorList>
    </citation>
    <scope>NUCLEOTIDE SEQUENCE [LARGE SCALE GENOMIC DNA]</scope>
    <source>
        <strain evidence="1 2">Marx 270</strain>
    </source>
</reference>
<sequence>MTATQPTCYTTGVATQDHSIAAAFAPSLISFSHVSCTSCHLVLVHTRFSPSHWTVFS</sequence>
<dbReference type="EMBL" id="KN832543">
    <property type="protein sequence ID" value="KIN92631.1"/>
    <property type="molecule type" value="Genomic_DNA"/>
</dbReference>
<dbReference type="Proteomes" id="UP000054217">
    <property type="component" value="Unassembled WGS sequence"/>
</dbReference>
<dbReference type="InParanoid" id="A0A0C3J4I9"/>
<dbReference type="AlphaFoldDB" id="A0A0C3J4I9"/>
<keyword evidence="2" id="KW-1185">Reference proteome</keyword>
<organism evidence="1 2">
    <name type="scientific">Pisolithus tinctorius Marx 270</name>
    <dbReference type="NCBI Taxonomy" id="870435"/>
    <lineage>
        <taxon>Eukaryota</taxon>
        <taxon>Fungi</taxon>
        <taxon>Dikarya</taxon>
        <taxon>Basidiomycota</taxon>
        <taxon>Agaricomycotina</taxon>
        <taxon>Agaricomycetes</taxon>
        <taxon>Agaricomycetidae</taxon>
        <taxon>Boletales</taxon>
        <taxon>Sclerodermatineae</taxon>
        <taxon>Pisolithaceae</taxon>
        <taxon>Pisolithus</taxon>
    </lineage>
</organism>
<dbReference type="HOGENOM" id="CLU_2997446_0_0_1"/>